<evidence type="ECO:0000313" key="5">
    <source>
        <dbReference type="Proteomes" id="UP001056201"/>
    </source>
</evidence>
<dbReference type="Proteomes" id="UP001056201">
    <property type="component" value="Chromosome 1"/>
</dbReference>
<evidence type="ECO:0000313" key="4">
    <source>
        <dbReference type="EMBL" id="URI07164.1"/>
    </source>
</evidence>
<reference evidence="4" key="1">
    <citation type="submission" date="2022-05" db="EMBL/GenBank/DDBJ databases">
        <title>An RpoN-dependent PEP-CTERM gene is involved in floc formation of an Aquincola tertiaricarbonis strain.</title>
        <authorList>
            <person name="Qiu D."/>
            <person name="Xia M."/>
        </authorList>
    </citation>
    <scope>NUCLEOTIDE SEQUENCE</scope>
    <source>
        <strain evidence="4">RN12</strain>
    </source>
</reference>
<feature type="region of interest" description="Disordered" evidence="3">
    <location>
        <begin position="35"/>
        <end position="70"/>
    </location>
</feature>
<accession>A0ABY4S408</accession>
<dbReference type="PANTHER" id="PTHR43037">
    <property type="entry name" value="UNNAMED PRODUCT-RELATED"/>
    <property type="match status" value="1"/>
</dbReference>
<dbReference type="RefSeq" id="WP_250195429.1">
    <property type="nucleotide sequence ID" value="NZ_CP097635.1"/>
</dbReference>
<organism evidence="4 5">
    <name type="scientific">Aquincola tertiaricarbonis</name>
    <dbReference type="NCBI Taxonomy" id="391953"/>
    <lineage>
        <taxon>Bacteria</taxon>
        <taxon>Pseudomonadati</taxon>
        <taxon>Pseudomonadota</taxon>
        <taxon>Betaproteobacteria</taxon>
        <taxon>Burkholderiales</taxon>
        <taxon>Sphaerotilaceae</taxon>
        <taxon>Aquincola</taxon>
    </lineage>
</organism>
<keyword evidence="5" id="KW-1185">Reference proteome</keyword>
<proteinExistence type="predicted"/>
<dbReference type="Gene3D" id="3.40.50.1820">
    <property type="entry name" value="alpha/beta hydrolase"/>
    <property type="match status" value="1"/>
</dbReference>
<evidence type="ECO:0000256" key="1">
    <source>
        <dbReference type="ARBA" id="ARBA00022729"/>
    </source>
</evidence>
<keyword evidence="2" id="KW-0378">Hydrolase</keyword>
<dbReference type="PANTHER" id="PTHR43037:SF1">
    <property type="entry name" value="BLL1128 PROTEIN"/>
    <property type="match status" value="1"/>
</dbReference>
<dbReference type="InterPro" id="IPR050955">
    <property type="entry name" value="Plant_Biomass_Hydrol_Est"/>
</dbReference>
<evidence type="ECO:0000256" key="3">
    <source>
        <dbReference type="SAM" id="MobiDB-lite"/>
    </source>
</evidence>
<sequence>MAKRSLLGAWTRLLNRSGHALARAAVKQQKALLKSAAKPKVTPRRKPAAAPLQATVTAKPKPKPRRAASRVGRIVQPALKALAEQQRFPRAPGDWLPGLAVGPAGARRFTLYRPAALRGGLLARLAPAPLLVMLHGCAQTGRDLAFSSRMHRLAERHGFFVLYPEQDTLAHPQGCWRWYELRAGHAQAEAQTLQLMVDQVALRHPVDRQRVALAGLSAGAGMAALLATREPLRYAAVVMHSGVAPGSARSTATGLQAMRGHGQVALPEGMLPPPLLVLQGSADRLVDPVNGRNAVHAWAQAHGARSTASRRVQRGQRHAMTVTDHRGRGRRLVARLCEIDGLGHAWSGGAAGLAHSDPAGPDASALTWGFCDACFRQVSGTT</sequence>
<evidence type="ECO:0000256" key="2">
    <source>
        <dbReference type="ARBA" id="ARBA00022801"/>
    </source>
</evidence>
<dbReference type="Pfam" id="PF10503">
    <property type="entry name" value="Esterase_PHB"/>
    <property type="match status" value="1"/>
</dbReference>
<dbReference type="InterPro" id="IPR010126">
    <property type="entry name" value="Esterase_phb"/>
</dbReference>
<gene>
    <name evidence="4" type="ORF">MW290_00630</name>
</gene>
<protein>
    <submittedName>
        <fullName evidence="4">PHB depolymerase family esterase</fullName>
    </submittedName>
</protein>
<keyword evidence="1" id="KW-0732">Signal</keyword>
<dbReference type="InterPro" id="IPR029058">
    <property type="entry name" value="AB_hydrolase_fold"/>
</dbReference>
<dbReference type="SUPFAM" id="SSF53474">
    <property type="entry name" value="alpha/beta-Hydrolases"/>
    <property type="match status" value="1"/>
</dbReference>
<name>A0ABY4S408_AQUTE</name>
<dbReference type="EMBL" id="CP097635">
    <property type="protein sequence ID" value="URI07164.1"/>
    <property type="molecule type" value="Genomic_DNA"/>
</dbReference>